<keyword evidence="9" id="KW-0460">Magnesium</keyword>
<evidence type="ECO:0000256" key="8">
    <source>
        <dbReference type="ARBA" id="ARBA00061188"/>
    </source>
</evidence>
<dbReference type="GO" id="GO:0000287">
    <property type="term" value="F:magnesium ion binding"/>
    <property type="evidence" value="ECO:0007669"/>
    <property type="project" value="UniProtKB-UniRule"/>
</dbReference>
<evidence type="ECO:0000256" key="7">
    <source>
        <dbReference type="ARBA" id="ARBA00052328"/>
    </source>
</evidence>
<evidence type="ECO:0000313" key="12">
    <source>
        <dbReference type="Proteomes" id="UP000242561"/>
    </source>
</evidence>
<feature type="binding site" evidence="9">
    <location>
        <position position="101"/>
    </location>
    <ligand>
        <name>5-phospho-alpha-D-ribose 1-diphosphate</name>
        <dbReference type="ChEBI" id="CHEBI:58017"/>
    </ligand>
</feature>
<dbReference type="OrthoDB" id="9806430at2"/>
<feature type="domain" description="Glycosyl transferase family 3" evidence="10">
    <location>
        <begin position="55"/>
        <end position="300"/>
    </location>
</feature>
<evidence type="ECO:0000313" key="11">
    <source>
        <dbReference type="EMBL" id="APG62613.1"/>
    </source>
</evidence>
<dbReference type="Pfam" id="PF00591">
    <property type="entry name" value="Glycos_transf_3"/>
    <property type="match status" value="1"/>
</dbReference>
<comment type="catalytic activity">
    <reaction evidence="7 9">
        <text>N-(5-phospho-beta-D-ribosyl)anthranilate + diphosphate = 5-phospho-alpha-D-ribose 1-diphosphate + anthranilate</text>
        <dbReference type="Rhea" id="RHEA:11768"/>
        <dbReference type="ChEBI" id="CHEBI:16567"/>
        <dbReference type="ChEBI" id="CHEBI:18277"/>
        <dbReference type="ChEBI" id="CHEBI:33019"/>
        <dbReference type="ChEBI" id="CHEBI:58017"/>
        <dbReference type="EC" id="2.4.2.18"/>
    </reaction>
</comment>
<comment type="pathway">
    <text evidence="1 9">Amino-acid biosynthesis; L-tryptophan biosynthesis; L-tryptophan from chorismate: step 2/5.</text>
</comment>
<evidence type="ECO:0000259" key="10">
    <source>
        <dbReference type="Pfam" id="PF00591"/>
    </source>
</evidence>
<dbReference type="HAMAP" id="MF_00211">
    <property type="entry name" value="TrpD"/>
    <property type="match status" value="1"/>
</dbReference>
<dbReference type="EC" id="2.4.2.18" evidence="9"/>
<feature type="binding site" evidence="9">
    <location>
        <begin position="64"/>
        <end position="65"/>
    </location>
    <ligand>
        <name>5-phospho-alpha-D-ribose 1-diphosphate</name>
        <dbReference type="ChEBI" id="CHEBI:58017"/>
    </ligand>
</feature>
<evidence type="ECO:0000256" key="6">
    <source>
        <dbReference type="ARBA" id="ARBA00023141"/>
    </source>
</evidence>
<feature type="binding site" evidence="9">
    <location>
        <position position="69"/>
    </location>
    <ligand>
        <name>5-phospho-alpha-D-ribose 1-diphosphate</name>
        <dbReference type="ChEBI" id="CHEBI:58017"/>
    </ligand>
</feature>
<dbReference type="Gene3D" id="1.20.970.10">
    <property type="entry name" value="Transferase, Pyrimidine Nucleoside Phosphorylase, Chain C"/>
    <property type="match status" value="1"/>
</dbReference>
<feature type="binding site" evidence="9">
    <location>
        <begin position="89"/>
        <end position="97"/>
    </location>
    <ligand>
        <name>5-phospho-alpha-D-ribose 1-diphosphate</name>
        <dbReference type="ChEBI" id="CHEBI:58017"/>
    </ligand>
</feature>
<dbReference type="GO" id="GO:0005829">
    <property type="term" value="C:cytosol"/>
    <property type="evidence" value="ECO:0007669"/>
    <property type="project" value="TreeGrafter"/>
</dbReference>
<dbReference type="Gene3D" id="3.40.1030.10">
    <property type="entry name" value="Nucleoside phosphorylase/phosphoribosyltransferase catalytic domain"/>
    <property type="match status" value="1"/>
</dbReference>
<feature type="binding site" evidence="9">
    <location>
        <position position="73"/>
    </location>
    <ligand>
        <name>Mg(2+)</name>
        <dbReference type="ChEBI" id="CHEBI:18420"/>
        <label>1</label>
    </ligand>
</feature>
<dbReference type="PANTHER" id="PTHR43285:SF2">
    <property type="entry name" value="ANTHRANILATE PHOSPHORIBOSYLTRANSFERASE"/>
    <property type="match status" value="1"/>
</dbReference>
<dbReference type="InterPro" id="IPR000312">
    <property type="entry name" value="Glycosyl_Trfase_fam3"/>
</dbReference>
<accession>A0A1L3JC24</accession>
<gene>
    <name evidence="9" type="primary">trpD</name>
    <name evidence="11" type="ORF">LPB140_07240</name>
</gene>
<feature type="binding site" evidence="9">
    <location>
        <position position="205"/>
    </location>
    <ligand>
        <name>Mg(2+)</name>
        <dbReference type="ChEBI" id="CHEBI:18420"/>
        <label>2</label>
    </ligand>
</feature>
<dbReference type="Proteomes" id="UP000242561">
    <property type="component" value="Chromosome"/>
</dbReference>
<feature type="binding site" evidence="9">
    <location>
        <begin position="71"/>
        <end position="74"/>
    </location>
    <ligand>
        <name>5-phospho-alpha-D-ribose 1-diphosphate</name>
        <dbReference type="ChEBI" id="CHEBI:58017"/>
    </ligand>
</feature>
<feature type="binding site" evidence="9">
    <location>
        <position position="61"/>
    </location>
    <ligand>
        <name>5-phospho-alpha-D-ribose 1-diphosphate</name>
        <dbReference type="ChEBI" id="CHEBI:58017"/>
    </ligand>
</feature>
<evidence type="ECO:0000256" key="4">
    <source>
        <dbReference type="ARBA" id="ARBA00022679"/>
    </source>
</evidence>
<feature type="binding site" evidence="9">
    <location>
        <position position="61"/>
    </location>
    <ligand>
        <name>anthranilate</name>
        <dbReference type="ChEBI" id="CHEBI:16567"/>
        <label>1</label>
    </ligand>
</feature>
<keyword evidence="9" id="KW-0479">Metal-binding</keyword>
<evidence type="ECO:0000256" key="5">
    <source>
        <dbReference type="ARBA" id="ARBA00022822"/>
    </source>
</evidence>
<keyword evidence="12" id="KW-1185">Reference proteome</keyword>
<feature type="binding site" evidence="9">
    <location>
        <position position="205"/>
    </location>
    <ligand>
        <name>Mg(2+)</name>
        <dbReference type="ChEBI" id="CHEBI:18420"/>
        <label>1</label>
    </ligand>
</feature>
<comment type="subunit">
    <text evidence="9">Homodimer.</text>
</comment>
<dbReference type="GO" id="GO:0000162">
    <property type="term" value="P:L-tryptophan biosynthetic process"/>
    <property type="evidence" value="ECO:0007669"/>
    <property type="project" value="UniProtKB-UniRule"/>
</dbReference>
<comment type="cofactor">
    <cofactor evidence="9">
        <name>Mg(2+)</name>
        <dbReference type="ChEBI" id="CHEBI:18420"/>
    </cofactor>
    <text evidence="9">Binds 2 magnesium ions per monomer.</text>
</comment>
<feature type="binding site" evidence="9">
    <location>
        <position position="92"/>
    </location>
    <ligand>
        <name>anthranilate</name>
        <dbReference type="ChEBI" id="CHEBI:16567"/>
        <label>1</label>
    </ligand>
</feature>
<sequence length="312" mass="33255">MSDIDFNYMLSGNMPHDEIERHLINLADRGETADDIVAAATAMRDHMVKANAPKNSIDVCGTGGDGQHSLNISTAASIIIASMDIPVAKHGNRAASSKAGAADTLEALGINLETHDAQKSLNEIGIGFFFAQKYHPALGAIAPIRKKIGRRTIFNLLGPLCNPCGVKRQLIGVAHPDIIPIYAEAMLKLGYEKAIIVSGNEGLDEISIAGQSSIATIDGGKITYDIIHPEQFDIPPSPLSAIKGGDAAYNATQLRQLLMGERSAYHYAVLLNVAAALMVSDMAESWEDGIEEASETIDKGLPNALLNCWIAQ</sequence>
<keyword evidence="5 9" id="KW-0822">Tryptophan biosynthesis</keyword>
<dbReference type="RefSeq" id="WP_072559263.1">
    <property type="nucleotide sequence ID" value="NZ_CP018154.1"/>
</dbReference>
<dbReference type="AlphaFoldDB" id="A0A1L3JC24"/>
<dbReference type="EMBL" id="CP018154">
    <property type="protein sequence ID" value="APG62613.1"/>
    <property type="molecule type" value="Genomic_DNA"/>
</dbReference>
<dbReference type="GO" id="GO:0004048">
    <property type="term" value="F:anthranilate phosphoribosyltransferase activity"/>
    <property type="evidence" value="ECO:0007669"/>
    <property type="project" value="UniProtKB-UniRule"/>
</dbReference>
<dbReference type="KEGG" id="sphl:LPB140_07240"/>
<dbReference type="InterPro" id="IPR035902">
    <property type="entry name" value="Nuc_phospho_transferase"/>
</dbReference>
<organism evidence="11 12">
    <name type="scientific">Sphingorhabdus lutea</name>
    <dbReference type="NCBI Taxonomy" id="1913578"/>
    <lineage>
        <taxon>Bacteria</taxon>
        <taxon>Pseudomonadati</taxon>
        <taxon>Pseudomonadota</taxon>
        <taxon>Alphaproteobacteria</taxon>
        <taxon>Sphingomonadales</taxon>
        <taxon>Sphingomonadaceae</taxon>
        <taxon>Sphingorhabdus</taxon>
    </lineage>
</organism>
<dbReference type="FunFam" id="3.40.1030.10:FF:000002">
    <property type="entry name" value="Anthranilate phosphoribosyltransferase"/>
    <property type="match status" value="1"/>
</dbReference>
<feature type="binding site" evidence="9">
    <location>
        <position position="145"/>
    </location>
    <ligand>
        <name>anthranilate</name>
        <dbReference type="ChEBI" id="CHEBI:16567"/>
        <label>2</label>
    </ligand>
</feature>
<evidence type="ECO:0000256" key="2">
    <source>
        <dbReference type="ARBA" id="ARBA00022605"/>
    </source>
</evidence>
<comment type="function">
    <text evidence="9">Catalyzes the transfer of the phosphoribosyl group of 5-phosphorylribose-1-pyrophosphate (PRPP) to anthranilate to yield N-(5'-phosphoribosyl)-anthranilate (PRA).</text>
</comment>
<evidence type="ECO:0000256" key="3">
    <source>
        <dbReference type="ARBA" id="ARBA00022676"/>
    </source>
</evidence>
<dbReference type="STRING" id="1913578.LPB140_07240"/>
<comment type="caution">
    <text evidence="9">Lacks conserved residue(s) required for the propagation of feature annotation.</text>
</comment>
<dbReference type="UniPathway" id="UPA00035">
    <property type="reaction ID" value="UER00041"/>
</dbReference>
<proteinExistence type="inferred from homology"/>
<evidence type="ECO:0000256" key="9">
    <source>
        <dbReference type="HAMAP-Rule" id="MF_00211"/>
    </source>
</evidence>
<dbReference type="PANTHER" id="PTHR43285">
    <property type="entry name" value="ANTHRANILATE PHOSPHORIBOSYLTRANSFERASE"/>
    <property type="match status" value="1"/>
</dbReference>
<dbReference type="NCBIfam" id="TIGR01245">
    <property type="entry name" value="trpD"/>
    <property type="match status" value="1"/>
</dbReference>
<dbReference type="SUPFAM" id="SSF52418">
    <property type="entry name" value="Nucleoside phosphorylase/phosphoribosyltransferase catalytic domain"/>
    <property type="match status" value="1"/>
</dbReference>
<feature type="binding site" evidence="9">
    <location>
        <position position="204"/>
    </location>
    <ligand>
        <name>Mg(2+)</name>
        <dbReference type="ChEBI" id="CHEBI:18420"/>
        <label>2</label>
    </ligand>
</feature>
<keyword evidence="3 9" id="KW-0328">Glycosyltransferase</keyword>
<comment type="similarity">
    <text evidence="9">Belongs to the anthranilate phosphoribosyltransferase family.</text>
</comment>
<reference evidence="11 12" key="1">
    <citation type="submission" date="2016-11" db="EMBL/GenBank/DDBJ databases">
        <title>Sphingorhabdus sp. LPB0140, isolated from marine environment.</title>
        <authorList>
            <person name="Kim E."/>
            <person name="Yi H."/>
        </authorList>
    </citation>
    <scope>NUCLEOTIDE SEQUENCE [LARGE SCALE GENOMIC DNA]</scope>
    <source>
        <strain evidence="11 12">LPB0140</strain>
    </source>
</reference>
<dbReference type="InterPro" id="IPR005940">
    <property type="entry name" value="Anthranilate_Pribosyl_Tfrase"/>
</dbReference>
<keyword evidence="4 9" id="KW-0808">Transferase</keyword>
<protein>
    <recommendedName>
        <fullName evidence="9">Anthranilate phosphoribosyltransferase</fullName>
        <ecNumber evidence="9">2.4.2.18</ecNumber>
    </recommendedName>
</protein>
<evidence type="ECO:0000256" key="1">
    <source>
        <dbReference type="ARBA" id="ARBA00004907"/>
    </source>
</evidence>
<name>A0A1L3JC24_9SPHN</name>
<keyword evidence="2 9" id="KW-0028">Amino-acid biosynthesis</keyword>
<keyword evidence="6 9" id="KW-0057">Aromatic amino acid biosynthesis</keyword>
<comment type="similarity">
    <text evidence="8">In the C-terminal section; belongs to the anthranilate phosphoribosyltransferase family.</text>
</comment>